<dbReference type="Proteomes" id="UP000655830">
    <property type="component" value="Unassembled WGS sequence"/>
</dbReference>
<evidence type="ECO:0000256" key="1">
    <source>
        <dbReference type="ARBA" id="ARBA00022603"/>
    </source>
</evidence>
<keyword evidence="3" id="KW-0680">Restriction system</keyword>
<keyword evidence="1" id="KW-0489">Methyltransferase</keyword>
<keyword evidence="2" id="KW-0808">Transferase</keyword>
<dbReference type="SUPFAM" id="SSF53335">
    <property type="entry name" value="S-adenosyl-L-methionine-dependent methyltransferases"/>
    <property type="match status" value="1"/>
</dbReference>
<reference evidence="6" key="1">
    <citation type="submission" date="2020-08" db="EMBL/GenBank/DDBJ databases">
        <title>Genome public.</title>
        <authorList>
            <person name="Liu C."/>
            <person name="Sun Q."/>
        </authorList>
    </citation>
    <scope>NUCLEOTIDE SEQUENCE</scope>
    <source>
        <strain evidence="6">NSJ-12</strain>
    </source>
</reference>
<dbReference type="InterPro" id="IPR029063">
    <property type="entry name" value="SAM-dependent_MTases_sf"/>
</dbReference>
<dbReference type="Pfam" id="PF01555">
    <property type="entry name" value="N6_N4_Mtase"/>
    <property type="match status" value="1"/>
</dbReference>
<accession>A0A926EJT9</accession>
<feature type="domain" description="DNA methylase N-4/N-6" evidence="5">
    <location>
        <begin position="21"/>
        <end position="232"/>
    </location>
</feature>
<comment type="similarity">
    <text evidence="4">Belongs to the N(4)/N(6)-methyltransferase family.</text>
</comment>
<dbReference type="GO" id="GO:0009307">
    <property type="term" value="P:DNA restriction-modification system"/>
    <property type="evidence" value="ECO:0007669"/>
    <property type="project" value="UniProtKB-KW"/>
</dbReference>
<protein>
    <recommendedName>
        <fullName evidence="4">Methyltransferase</fullName>
        <ecNumber evidence="4">2.1.1.-</ecNumber>
    </recommendedName>
</protein>
<dbReference type="Gene3D" id="3.40.50.150">
    <property type="entry name" value="Vaccinia Virus protein VP39"/>
    <property type="match status" value="1"/>
</dbReference>
<evidence type="ECO:0000259" key="5">
    <source>
        <dbReference type="Pfam" id="PF01555"/>
    </source>
</evidence>
<name>A0A926EJT9_9FIRM</name>
<dbReference type="GO" id="GO:0032259">
    <property type="term" value="P:methylation"/>
    <property type="evidence" value="ECO:0007669"/>
    <property type="project" value="UniProtKB-KW"/>
</dbReference>
<dbReference type="AlphaFoldDB" id="A0A926EJT9"/>
<keyword evidence="7" id="KW-1185">Reference proteome</keyword>
<comment type="caution">
    <text evidence="6">The sequence shown here is derived from an EMBL/GenBank/DDBJ whole genome shotgun (WGS) entry which is preliminary data.</text>
</comment>
<sequence>MYKLYKGDCLEVMKGIPTGSVDMILCDLPYGTTECKWDSIIPLDRLWKEYERVIKEDGAIVLTAAQPFTTQLIESNRKRFRYCWYWIKNTPTGFCFVKYQPMRKVEDVCVFYKKAPKYNPQGVIKLERPKPKNRRPQKHDEWIYSDSLNGKYEIEWTNYPNNVLQINVERGLHPTQKPVPLFEYLIKTYTDEGMTVLDNCMGSGTTGVACMNTNRKFIGIELNEKYFNVAKERIEDSLTQGEKQWA</sequence>
<dbReference type="PRINTS" id="PR00508">
    <property type="entry name" value="S21N4MTFRASE"/>
</dbReference>
<dbReference type="InterPro" id="IPR002941">
    <property type="entry name" value="DNA_methylase_N4/N6"/>
</dbReference>
<dbReference type="EC" id="2.1.1.-" evidence="4"/>
<evidence type="ECO:0000256" key="3">
    <source>
        <dbReference type="ARBA" id="ARBA00022747"/>
    </source>
</evidence>
<organism evidence="6 7">
    <name type="scientific">Zhenhengia yiwuensis</name>
    <dbReference type="NCBI Taxonomy" id="2763666"/>
    <lineage>
        <taxon>Bacteria</taxon>
        <taxon>Bacillati</taxon>
        <taxon>Bacillota</taxon>
        <taxon>Clostridia</taxon>
        <taxon>Lachnospirales</taxon>
        <taxon>Lachnospiraceae</taxon>
        <taxon>Zhenhengia</taxon>
    </lineage>
</organism>
<dbReference type="GO" id="GO:0008170">
    <property type="term" value="F:N-methyltransferase activity"/>
    <property type="evidence" value="ECO:0007669"/>
    <property type="project" value="InterPro"/>
</dbReference>
<proteinExistence type="inferred from homology"/>
<evidence type="ECO:0000256" key="2">
    <source>
        <dbReference type="ARBA" id="ARBA00022679"/>
    </source>
</evidence>
<evidence type="ECO:0000313" key="7">
    <source>
        <dbReference type="Proteomes" id="UP000655830"/>
    </source>
</evidence>
<dbReference type="EMBL" id="JACRSY010000082">
    <property type="protein sequence ID" value="MBC8581719.1"/>
    <property type="molecule type" value="Genomic_DNA"/>
</dbReference>
<dbReference type="GO" id="GO:0003677">
    <property type="term" value="F:DNA binding"/>
    <property type="evidence" value="ECO:0007669"/>
    <property type="project" value="InterPro"/>
</dbReference>
<dbReference type="RefSeq" id="WP_249334780.1">
    <property type="nucleotide sequence ID" value="NZ_JACRSY010000082.1"/>
</dbReference>
<evidence type="ECO:0000313" key="6">
    <source>
        <dbReference type="EMBL" id="MBC8581719.1"/>
    </source>
</evidence>
<dbReference type="InterPro" id="IPR001091">
    <property type="entry name" value="RM_Methyltransferase"/>
</dbReference>
<evidence type="ECO:0000256" key="4">
    <source>
        <dbReference type="RuleBase" id="RU362026"/>
    </source>
</evidence>
<gene>
    <name evidence="6" type="ORF">H8718_19795</name>
</gene>